<evidence type="ECO:0000256" key="4">
    <source>
        <dbReference type="ARBA" id="ARBA00022917"/>
    </source>
</evidence>
<sequence length="134" mass="14507">MANEPVTDRRAGVPSGGTPVLVAVAWPYASGSRHLGHLAGAYLPADVYARHQRLAGNRVLMVSGSDVHGTPITVRADAEGVTPADIVDRYHAEFVADWDRLGISWDRYTSTGTENHAEVTQDVFMRLLDSGHID</sequence>
<dbReference type="Gene3D" id="3.40.50.620">
    <property type="entry name" value="HUPs"/>
    <property type="match status" value="1"/>
</dbReference>
<evidence type="ECO:0000256" key="2">
    <source>
        <dbReference type="ARBA" id="ARBA00022741"/>
    </source>
</evidence>
<dbReference type="InterPro" id="IPR014729">
    <property type="entry name" value="Rossmann-like_a/b/a_fold"/>
</dbReference>
<dbReference type="Pfam" id="PF09334">
    <property type="entry name" value="tRNA-synt_1g"/>
    <property type="match status" value="1"/>
</dbReference>
<gene>
    <name evidence="7" type="ORF">METZ01_LOCUS488565</name>
</gene>
<keyword evidence="3" id="KW-0067">ATP-binding</keyword>
<accession>A0A383CU87</accession>
<evidence type="ECO:0000313" key="7">
    <source>
        <dbReference type="EMBL" id="SVE35711.1"/>
    </source>
</evidence>
<reference evidence="7" key="1">
    <citation type="submission" date="2018-05" db="EMBL/GenBank/DDBJ databases">
        <authorList>
            <person name="Lanie J.A."/>
            <person name="Ng W.-L."/>
            <person name="Kazmierczak K.M."/>
            <person name="Andrzejewski T.M."/>
            <person name="Davidsen T.M."/>
            <person name="Wayne K.J."/>
            <person name="Tettelin H."/>
            <person name="Glass J.I."/>
            <person name="Rusch D."/>
            <person name="Podicherti R."/>
            <person name="Tsui H.-C.T."/>
            <person name="Winkler M.E."/>
        </authorList>
    </citation>
    <scope>NUCLEOTIDE SEQUENCE</scope>
</reference>
<dbReference type="GO" id="GO:0006431">
    <property type="term" value="P:methionyl-tRNA aminoacylation"/>
    <property type="evidence" value="ECO:0007669"/>
    <property type="project" value="TreeGrafter"/>
</dbReference>
<dbReference type="AlphaFoldDB" id="A0A383CU87"/>
<dbReference type="InterPro" id="IPR023458">
    <property type="entry name" value="Met-tRNA_ligase_1"/>
</dbReference>
<feature type="non-terminal residue" evidence="7">
    <location>
        <position position="134"/>
    </location>
</feature>
<name>A0A383CU87_9ZZZZ</name>
<dbReference type="PANTHER" id="PTHR45765:SF1">
    <property type="entry name" value="METHIONINE--TRNA LIGASE, CYTOPLASMIC"/>
    <property type="match status" value="1"/>
</dbReference>
<dbReference type="GO" id="GO:0005829">
    <property type="term" value="C:cytosol"/>
    <property type="evidence" value="ECO:0007669"/>
    <property type="project" value="TreeGrafter"/>
</dbReference>
<dbReference type="EMBL" id="UINC01211703">
    <property type="protein sequence ID" value="SVE35711.1"/>
    <property type="molecule type" value="Genomic_DNA"/>
</dbReference>
<organism evidence="7">
    <name type="scientific">marine metagenome</name>
    <dbReference type="NCBI Taxonomy" id="408172"/>
    <lineage>
        <taxon>unclassified sequences</taxon>
        <taxon>metagenomes</taxon>
        <taxon>ecological metagenomes</taxon>
    </lineage>
</organism>
<dbReference type="GO" id="GO:0004825">
    <property type="term" value="F:methionine-tRNA ligase activity"/>
    <property type="evidence" value="ECO:0007669"/>
    <property type="project" value="InterPro"/>
</dbReference>
<keyword evidence="1" id="KW-0436">Ligase</keyword>
<dbReference type="GO" id="GO:0005524">
    <property type="term" value="F:ATP binding"/>
    <property type="evidence" value="ECO:0007669"/>
    <property type="project" value="UniProtKB-KW"/>
</dbReference>
<dbReference type="InterPro" id="IPR015413">
    <property type="entry name" value="Methionyl/Leucyl_tRNA_Synth"/>
</dbReference>
<evidence type="ECO:0000259" key="6">
    <source>
        <dbReference type="Pfam" id="PF09334"/>
    </source>
</evidence>
<evidence type="ECO:0000256" key="3">
    <source>
        <dbReference type="ARBA" id="ARBA00022840"/>
    </source>
</evidence>
<feature type="domain" description="Methionyl/Leucyl tRNA synthetase" evidence="6">
    <location>
        <begin position="20"/>
        <end position="133"/>
    </location>
</feature>
<dbReference type="SUPFAM" id="SSF52374">
    <property type="entry name" value="Nucleotidylyl transferase"/>
    <property type="match status" value="1"/>
</dbReference>
<dbReference type="PANTHER" id="PTHR45765">
    <property type="entry name" value="METHIONINE--TRNA LIGASE"/>
    <property type="match status" value="1"/>
</dbReference>
<evidence type="ECO:0000256" key="1">
    <source>
        <dbReference type="ARBA" id="ARBA00022598"/>
    </source>
</evidence>
<keyword evidence="2" id="KW-0547">Nucleotide-binding</keyword>
<evidence type="ECO:0000256" key="5">
    <source>
        <dbReference type="ARBA" id="ARBA00023146"/>
    </source>
</evidence>
<keyword evidence="4" id="KW-0648">Protein biosynthesis</keyword>
<keyword evidence="5" id="KW-0030">Aminoacyl-tRNA synthetase</keyword>
<protein>
    <recommendedName>
        <fullName evidence="6">Methionyl/Leucyl tRNA synthetase domain-containing protein</fullName>
    </recommendedName>
</protein>
<proteinExistence type="predicted"/>